<dbReference type="InterPro" id="IPR036806">
    <property type="entry name" value="YozE_SAM-like_sf"/>
</dbReference>
<dbReference type="SUPFAM" id="SSF140652">
    <property type="entry name" value="YozE-like"/>
    <property type="match status" value="1"/>
</dbReference>
<dbReference type="Proteomes" id="UP000788262">
    <property type="component" value="Unassembled WGS sequence"/>
</dbReference>
<accession>A0ABS2VZD3</accession>
<keyword evidence="3" id="KW-1185">Reference proteome</keyword>
<dbReference type="Pfam" id="PF06855">
    <property type="entry name" value="YozE_SAM_like"/>
    <property type="match status" value="1"/>
</dbReference>
<dbReference type="InterPro" id="IPR023089">
    <property type="entry name" value="YozE_SAM-like"/>
</dbReference>
<protein>
    <recommendedName>
        <fullName evidence="1">YozE SAM-like domain-containing protein</fullName>
    </recommendedName>
</protein>
<feature type="domain" description="YozE SAM-like" evidence="1">
    <location>
        <begin position="4"/>
        <end position="66"/>
    </location>
</feature>
<dbReference type="EMBL" id="JAFFZS010000040">
    <property type="protein sequence ID" value="MBN0048512.1"/>
    <property type="molecule type" value="Genomic_DNA"/>
</dbReference>
<dbReference type="Gene3D" id="1.10.150.260">
    <property type="entry name" value="YozE SAM-like"/>
    <property type="match status" value="1"/>
</dbReference>
<proteinExistence type="predicted"/>
<evidence type="ECO:0000259" key="1">
    <source>
        <dbReference type="Pfam" id="PF06855"/>
    </source>
</evidence>
<evidence type="ECO:0000313" key="2">
    <source>
        <dbReference type="EMBL" id="MBN0048512.1"/>
    </source>
</evidence>
<comment type="caution">
    <text evidence="2">The sequence shown here is derived from an EMBL/GenBank/DDBJ whole genome shotgun (WGS) entry which is preliminary data.</text>
</comment>
<gene>
    <name evidence="2" type="ORF">JS756_31330</name>
</gene>
<name>A0ABS2VZD3_STRAS</name>
<dbReference type="RefSeq" id="WP_205386639.1">
    <property type="nucleotide sequence ID" value="NZ_JAFFZS010000040.1"/>
</dbReference>
<reference evidence="2 3" key="1">
    <citation type="submission" date="2021-02" db="EMBL/GenBank/DDBJ databases">
        <title>Whole genome sequencing of Streptomyces actuosus VRA1.</title>
        <authorList>
            <person name="Sen G."/>
            <person name="Sen A."/>
        </authorList>
    </citation>
    <scope>NUCLEOTIDE SEQUENCE [LARGE SCALE GENOMIC DNA]</scope>
    <source>
        <strain evidence="2 3">VRA1</strain>
    </source>
</reference>
<organism evidence="2 3">
    <name type="scientific">Streptomyces actuosus</name>
    <dbReference type="NCBI Taxonomy" id="1885"/>
    <lineage>
        <taxon>Bacteria</taxon>
        <taxon>Bacillati</taxon>
        <taxon>Actinomycetota</taxon>
        <taxon>Actinomycetes</taxon>
        <taxon>Kitasatosporales</taxon>
        <taxon>Streptomycetaceae</taxon>
        <taxon>Streptomyces</taxon>
    </lineage>
</organism>
<sequence length="68" mass="7451">MSGFTAWLLRHVADEGAIGEFARAAAADPDWPQGPDRLQTFAHHLESGGATRATLQNLTDAWIRYASR</sequence>
<evidence type="ECO:0000313" key="3">
    <source>
        <dbReference type="Proteomes" id="UP000788262"/>
    </source>
</evidence>